<evidence type="ECO:0000313" key="2">
    <source>
        <dbReference type="Proteomes" id="UP000193564"/>
    </source>
</evidence>
<protein>
    <submittedName>
        <fullName evidence="1">Uncharacterized protein</fullName>
    </submittedName>
</protein>
<keyword evidence="2" id="KW-1185">Reference proteome</keyword>
<organism evidence="1 2">
    <name type="scientific">Mycolicibacterium doricum</name>
    <dbReference type="NCBI Taxonomy" id="126673"/>
    <lineage>
        <taxon>Bacteria</taxon>
        <taxon>Bacillati</taxon>
        <taxon>Actinomycetota</taxon>
        <taxon>Actinomycetes</taxon>
        <taxon>Mycobacteriales</taxon>
        <taxon>Mycobacteriaceae</taxon>
        <taxon>Mycolicibacterium</taxon>
    </lineage>
</organism>
<dbReference type="AlphaFoldDB" id="A0A1X1SWF4"/>
<evidence type="ECO:0000313" key="1">
    <source>
        <dbReference type="EMBL" id="ORV35263.1"/>
    </source>
</evidence>
<dbReference type="Proteomes" id="UP000193564">
    <property type="component" value="Unassembled WGS sequence"/>
</dbReference>
<gene>
    <name evidence="1" type="ORF">AWC01_00780</name>
</gene>
<comment type="caution">
    <text evidence="1">The sequence shown here is derived from an EMBL/GenBank/DDBJ whole genome shotgun (WGS) entry which is preliminary data.</text>
</comment>
<sequence length="59" mass="6220">MARAIAVIGQHASHVEVLDDDPVVGLDQLARYLVQEMAAHIGDTMVSCVTTTWLTGAAA</sequence>
<dbReference type="EMBL" id="LQOS01000073">
    <property type="protein sequence ID" value="ORV35263.1"/>
    <property type="molecule type" value="Genomic_DNA"/>
</dbReference>
<name>A0A1X1SWF4_9MYCO</name>
<proteinExistence type="predicted"/>
<accession>A0A1X1SWF4</accession>
<reference evidence="1 2" key="1">
    <citation type="submission" date="2016-01" db="EMBL/GenBank/DDBJ databases">
        <title>The new phylogeny of the genus Mycobacterium.</title>
        <authorList>
            <person name="Tarcisio F."/>
            <person name="Conor M."/>
            <person name="Antonella G."/>
            <person name="Elisabetta G."/>
            <person name="Giulia F.S."/>
            <person name="Sara T."/>
            <person name="Anna F."/>
            <person name="Clotilde B."/>
            <person name="Roberto B."/>
            <person name="Veronica D.S."/>
            <person name="Fabio R."/>
            <person name="Monica P."/>
            <person name="Olivier J."/>
            <person name="Enrico T."/>
            <person name="Nicola S."/>
        </authorList>
    </citation>
    <scope>NUCLEOTIDE SEQUENCE [LARGE SCALE GENOMIC DNA]</scope>
    <source>
        <strain evidence="1 2">DSM 44339</strain>
    </source>
</reference>